<name>A0A511MAN7_9NOCA</name>
<organism evidence="2 3">
    <name type="scientific">Nocardia ninae NBRC 108245</name>
    <dbReference type="NCBI Taxonomy" id="1210091"/>
    <lineage>
        <taxon>Bacteria</taxon>
        <taxon>Bacillati</taxon>
        <taxon>Actinomycetota</taxon>
        <taxon>Actinomycetes</taxon>
        <taxon>Mycobacteriales</taxon>
        <taxon>Nocardiaceae</taxon>
        <taxon>Nocardia</taxon>
    </lineage>
</organism>
<dbReference type="SUPFAM" id="SSF142433">
    <property type="entry name" value="CinA-like"/>
    <property type="match status" value="1"/>
</dbReference>
<evidence type="ECO:0000313" key="3">
    <source>
        <dbReference type="Proteomes" id="UP000321424"/>
    </source>
</evidence>
<protein>
    <recommendedName>
        <fullName evidence="1">CinA C-terminal domain-containing protein</fullName>
    </recommendedName>
</protein>
<dbReference type="InterPro" id="IPR008136">
    <property type="entry name" value="CinA_C"/>
</dbReference>
<sequence>MTDAAVRIMDGMNDHAIAEELAEVVRRRGLTVAVAESLTAGQIATSLGAAPDSAEWFRGGIVAYAAEVKHKVLGVPRVPVVSETAAKAMAEGVNSLLGATLSVAVTGVGGPGPQDGEPAGSVWFSVADDSVTASHRQFDGDPEQVLEQTVQRALELLLEAARRH</sequence>
<dbReference type="Gene3D" id="3.90.950.20">
    <property type="entry name" value="CinA-like"/>
    <property type="match status" value="1"/>
</dbReference>
<dbReference type="Pfam" id="PF02464">
    <property type="entry name" value="CinA"/>
    <property type="match status" value="1"/>
</dbReference>
<reference evidence="2 3" key="1">
    <citation type="submission" date="2019-07" db="EMBL/GenBank/DDBJ databases">
        <title>Whole genome shotgun sequence of Nocardia ninae NBRC 108245.</title>
        <authorList>
            <person name="Hosoyama A."/>
            <person name="Uohara A."/>
            <person name="Ohji S."/>
            <person name="Ichikawa N."/>
        </authorList>
    </citation>
    <scope>NUCLEOTIDE SEQUENCE [LARGE SCALE GENOMIC DNA]</scope>
    <source>
        <strain evidence="2 3">NBRC 108245</strain>
    </source>
</reference>
<dbReference type="NCBIfam" id="TIGR00199">
    <property type="entry name" value="PncC_domain"/>
    <property type="match status" value="1"/>
</dbReference>
<proteinExistence type="predicted"/>
<dbReference type="AlphaFoldDB" id="A0A511MAN7"/>
<dbReference type="EMBL" id="BJXA01000011">
    <property type="protein sequence ID" value="GEM37723.1"/>
    <property type="molecule type" value="Genomic_DNA"/>
</dbReference>
<accession>A0A511MAN7</accession>
<evidence type="ECO:0000313" key="2">
    <source>
        <dbReference type="EMBL" id="GEM37723.1"/>
    </source>
</evidence>
<keyword evidence="3" id="KW-1185">Reference proteome</keyword>
<dbReference type="Proteomes" id="UP000321424">
    <property type="component" value="Unassembled WGS sequence"/>
</dbReference>
<comment type="caution">
    <text evidence="2">The sequence shown here is derived from an EMBL/GenBank/DDBJ whole genome shotgun (WGS) entry which is preliminary data.</text>
</comment>
<feature type="domain" description="CinA C-terminal" evidence="1">
    <location>
        <begin position="16"/>
        <end position="159"/>
    </location>
</feature>
<evidence type="ECO:0000259" key="1">
    <source>
        <dbReference type="Pfam" id="PF02464"/>
    </source>
</evidence>
<dbReference type="InterPro" id="IPR036653">
    <property type="entry name" value="CinA-like_C"/>
</dbReference>
<gene>
    <name evidence="2" type="ORF">NN4_22420</name>
</gene>